<organism evidence="3">
    <name type="scientific">Caldithrix abyssi</name>
    <dbReference type="NCBI Taxonomy" id="187145"/>
    <lineage>
        <taxon>Bacteria</taxon>
        <taxon>Pseudomonadati</taxon>
        <taxon>Calditrichota</taxon>
        <taxon>Calditrichia</taxon>
        <taxon>Calditrichales</taxon>
        <taxon>Calditrichaceae</taxon>
        <taxon>Caldithrix</taxon>
    </lineage>
</organism>
<accession>A0A7V1LKQ0</accession>
<dbReference type="InterPro" id="IPR025857">
    <property type="entry name" value="MacB_PCD"/>
</dbReference>
<keyword evidence="1" id="KW-0472">Membrane</keyword>
<dbReference type="GO" id="GO:0005886">
    <property type="term" value="C:plasma membrane"/>
    <property type="evidence" value="ECO:0007669"/>
    <property type="project" value="TreeGrafter"/>
</dbReference>
<feature type="non-terminal residue" evidence="3">
    <location>
        <position position="286"/>
    </location>
</feature>
<sequence length="286" mass="31698">MLRENLAIAFQQLKSGKLRSMLTLLGITIGIATVISIVSVLEGYFANITRDLNVLGANTFQIEKNERIAGINMGPDKKKYRPNIKKELAAEIREKCRLVALVGAEEWQGGQRIIYRDKHTNPNIQVAGGEPEFFPNNGYFIGRGRAITRQDNINNRRVVVLGMDAVDVLFPFEEPIGKTVKIAGTRFKVIGLIEEMGSQSFGGSKDNIVVIPLTTFEDVYGRERSANITVSVREGVDYQQAVDEVIGVTRRFRKVGPGEENNFSIFSNDMLVSTFDQIAGSIQLAA</sequence>
<dbReference type="GO" id="GO:0022857">
    <property type="term" value="F:transmembrane transporter activity"/>
    <property type="evidence" value="ECO:0007669"/>
    <property type="project" value="TreeGrafter"/>
</dbReference>
<comment type="caution">
    <text evidence="3">The sequence shown here is derived from an EMBL/GenBank/DDBJ whole genome shotgun (WGS) entry which is preliminary data.</text>
</comment>
<feature type="transmembrane region" description="Helical" evidence="1">
    <location>
        <begin position="21"/>
        <end position="41"/>
    </location>
</feature>
<keyword evidence="1" id="KW-1133">Transmembrane helix</keyword>
<protein>
    <submittedName>
        <fullName evidence="3">ABC transporter permease</fullName>
    </submittedName>
</protein>
<evidence type="ECO:0000256" key="1">
    <source>
        <dbReference type="SAM" id="Phobius"/>
    </source>
</evidence>
<name>A0A7V1LKQ0_CALAY</name>
<dbReference type="PANTHER" id="PTHR30572:SF4">
    <property type="entry name" value="ABC TRANSPORTER PERMEASE YTRF"/>
    <property type="match status" value="1"/>
</dbReference>
<dbReference type="Pfam" id="PF12704">
    <property type="entry name" value="MacB_PCD"/>
    <property type="match status" value="1"/>
</dbReference>
<dbReference type="EMBL" id="DRLD01000032">
    <property type="protein sequence ID" value="HED09292.1"/>
    <property type="molecule type" value="Genomic_DNA"/>
</dbReference>
<dbReference type="InterPro" id="IPR050250">
    <property type="entry name" value="Macrolide_Exporter_MacB"/>
</dbReference>
<proteinExistence type="predicted"/>
<dbReference type="AlphaFoldDB" id="A0A7V1LKQ0"/>
<reference evidence="3" key="1">
    <citation type="journal article" date="2020" name="mSystems">
        <title>Genome- and Community-Level Interaction Insights into Carbon Utilization and Element Cycling Functions of Hydrothermarchaeota in Hydrothermal Sediment.</title>
        <authorList>
            <person name="Zhou Z."/>
            <person name="Liu Y."/>
            <person name="Xu W."/>
            <person name="Pan J."/>
            <person name="Luo Z.H."/>
            <person name="Li M."/>
        </authorList>
    </citation>
    <scope>NUCLEOTIDE SEQUENCE [LARGE SCALE GENOMIC DNA]</scope>
    <source>
        <strain evidence="3">HyVt-456</strain>
    </source>
</reference>
<evidence type="ECO:0000313" key="3">
    <source>
        <dbReference type="EMBL" id="HED09292.1"/>
    </source>
</evidence>
<feature type="domain" description="MacB-like periplasmic core" evidence="2">
    <location>
        <begin position="20"/>
        <end position="245"/>
    </location>
</feature>
<evidence type="ECO:0000259" key="2">
    <source>
        <dbReference type="Pfam" id="PF12704"/>
    </source>
</evidence>
<keyword evidence="1" id="KW-0812">Transmembrane</keyword>
<gene>
    <name evidence="3" type="ORF">ENJ10_01255</name>
</gene>
<dbReference type="PANTHER" id="PTHR30572">
    <property type="entry name" value="MEMBRANE COMPONENT OF TRANSPORTER-RELATED"/>
    <property type="match status" value="1"/>
</dbReference>
<dbReference type="Proteomes" id="UP000886005">
    <property type="component" value="Unassembled WGS sequence"/>
</dbReference>